<evidence type="ECO:0000313" key="3">
    <source>
        <dbReference type="Proteomes" id="UP000199698"/>
    </source>
</evidence>
<evidence type="ECO:0000259" key="1">
    <source>
        <dbReference type="Pfam" id="PF08929"/>
    </source>
</evidence>
<feature type="non-terminal residue" evidence="2">
    <location>
        <position position="1"/>
    </location>
</feature>
<dbReference type="RefSeq" id="WP_141683103.1">
    <property type="nucleotide sequence ID" value="NZ_FMBA01000019.1"/>
</dbReference>
<sequence length="112" mass="13345">YLVDFLLQNSTQWSKQTAKFEFPRPYKATQDIISLAQTDKTAALERLKKYLQKEWYRGHSDLGWHDGHKSKWNIHTGYWCFESGALVKILGLDDSTLKDQPYYPYDMVHWEK</sequence>
<organism evidence="2 3">
    <name type="scientific">Gilliamella intestini</name>
    <dbReference type="NCBI Taxonomy" id="1798183"/>
    <lineage>
        <taxon>Bacteria</taxon>
        <taxon>Pseudomonadati</taxon>
        <taxon>Pseudomonadota</taxon>
        <taxon>Gammaproteobacteria</taxon>
        <taxon>Orbales</taxon>
        <taxon>Orbaceae</taxon>
        <taxon>Gilliamella</taxon>
    </lineage>
</organism>
<keyword evidence="3" id="KW-1185">Reference proteome</keyword>
<feature type="domain" description="PoNi C-terminal" evidence="1">
    <location>
        <begin position="2"/>
        <end position="107"/>
    </location>
</feature>
<dbReference type="OrthoDB" id="6058444at2"/>
<dbReference type="STRING" id="1798183.GA0061080_101943"/>
<dbReference type="SUPFAM" id="SSF140731">
    <property type="entry name" value="PA2201 C-terminal domain-like"/>
    <property type="match status" value="1"/>
</dbReference>
<accession>A0A1C4BE79</accession>
<proteinExistence type="predicted"/>
<dbReference type="Gene3D" id="1.10.3920.10">
    <property type="entry name" value="PA2201 C-terminal domain-like"/>
    <property type="match status" value="1"/>
</dbReference>
<dbReference type="InterPro" id="IPR028983">
    <property type="entry name" value="PA2201-like_C"/>
</dbReference>
<gene>
    <name evidence="2" type="ORF">GA0061080_101943</name>
</gene>
<name>A0A1C4BE79_9GAMM</name>
<dbReference type="Proteomes" id="UP000199698">
    <property type="component" value="Unassembled WGS sequence"/>
</dbReference>
<dbReference type="EMBL" id="FMBA01000019">
    <property type="protein sequence ID" value="SCC05153.1"/>
    <property type="molecule type" value="Genomic_DNA"/>
</dbReference>
<protein>
    <recommendedName>
        <fullName evidence="1">PoNi C-terminal domain-containing protein</fullName>
    </recommendedName>
</protein>
<reference evidence="3" key="1">
    <citation type="submission" date="2016-08" db="EMBL/GenBank/DDBJ databases">
        <authorList>
            <person name="Varghese N."/>
            <person name="Submissions Spin"/>
        </authorList>
    </citation>
    <scope>NUCLEOTIDE SEQUENCE [LARGE SCALE GENOMIC DNA]</scope>
    <source>
        <strain evidence="3">R-53144</strain>
    </source>
</reference>
<evidence type="ECO:0000313" key="2">
    <source>
        <dbReference type="EMBL" id="SCC05153.1"/>
    </source>
</evidence>
<dbReference type="Pfam" id="PF08929">
    <property type="entry name" value="PoNi_C"/>
    <property type="match status" value="1"/>
</dbReference>
<dbReference type="InterPro" id="IPR015025">
    <property type="entry name" value="PoNi_C"/>
</dbReference>
<dbReference type="AlphaFoldDB" id="A0A1C4BE79"/>